<evidence type="ECO:0000313" key="1">
    <source>
        <dbReference type="EMBL" id="QOX65356.1"/>
    </source>
</evidence>
<reference evidence="1" key="1">
    <citation type="submission" date="2019-08" db="EMBL/GenBank/DDBJ databases">
        <title>Genome sequence of Clostridiales bacterium MT110.</title>
        <authorList>
            <person name="Cao J."/>
        </authorList>
    </citation>
    <scope>NUCLEOTIDE SEQUENCE</scope>
    <source>
        <strain evidence="1">MT110</strain>
    </source>
</reference>
<name>A0ACD1AGM8_9FIRM</name>
<evidence type="ECO:0000313" key="2">
    <source>
        <dbReference type="Proteomes" id="UP000594014"/>
    </source>
</evidence>
<organism evidence="1 2">
    <name type="scientific">Anoxybacterium hadale</name>
    <dbReference type="NCBI Taxonomy" id="3408580"/>
    <lineage>
        <taxon>Bacteria</taxon>
        <taxon>Bacillati</taxon>
        <taxon>Bacillota</taxon>
        <taxon>Clostridia</taxon>
        <taxon>Peptostreptococcales</taxon>
        <taxon>Anaerovoracaceae</taxon>
        <taxon>Anoxybacterium</taxon>
    </lineage>
</organism>
<protein>
    <submittedName>
        <fullName evidence="1">ABC transporter substrate-binding protein</fullName>
    </submittedName>
</protein>
<dbReference type="Proteomes" id="UP000594014">
    <property type="component" value="Chromosome"/>
</dbReference>
<gene>
    <name evidence="1" type="ORF">FRZ06_19345</name>
</gene>
<proteinExistence type="predicted"/>
<accession>A0ACD1AGM8</accession>
<keyword evidence="2" id="KW-1185">Reference proteome</keyword>
<dbReference type="EMBL" id="CP042469">
    <property type="protein sequence ID" value="QOX65356.1"/>
    <property type="molecule type" value="Genomic_DNA"/>
</dbReference>
<sequence length="279" mass="29577">MKKTIALLLILILTAVALAGCGGDAKPEGEGGEGAPETTVLKIGASTVPHAEILEFVKPILAKEGIDLQITEYTDYVIPNTAVESHELDANYFQHVPYLDSFNQENGTHLVSAFAVHYEPMGLFAGKTASLDAIADGATIAVPNDPTNEARALLLLEQEGLIKLKDGVGLDATPNDIVENSKNLKLFEAEAAAVARSVQDVDFAIINGNYALEAGFKVSDALAIESADSEAAQTFANIVAVYEGDETKPAIQALAKALTSDETKKFIEEKYQGSVVPVF</sequence>